<sequence length="90" mass="9246">MAQGSRPPDKERVRSRLPAGCCSSGSLNACRVAAAGAGRKGSPGISGPRGTGKRASPTSGSTHLSTAPVHYKTSSNAAHNRTQQECERLD</sequence>
<organism evidence="2 3">
    <name type="scientific">Neotoma lepida</name>
    <name type="common">Desert woodrat</name>
    <dbReference type="NCBI Taxonomy" id="56216"/>
    <lineage>
        <taxon>Eukaryota</taxon>
        <taxon>Metazoa</taxon>
        <taxon>Chordata</taxon>
        <taxon>Craniata</taxon>
        <taxon>Vertebrata</taxon>
        <taxon>Euteleostomi</taxon>
        <taxon>Mammalia</taxon>
        <taxon>Eutheria</taxon>
        <taxon>Euarchontoglires</taxon>
        <taxon>Glires</taxon>
        <taxon>Rodentia</taxon>
        <taxon>Myomorpha</taxon>
        <taxon>Muroidea</taxon>
        <taxon>Cricetidae</taxon>
        <taxon>Neotominae</taxon>
        <taxon>Neotoma</taxon>
    </lineage>
</organism>
<feature type="non-terminal residue" evidence="2">
    <location>
        <position position="90"/>
    </location>
</feature>
<dbReference type="AlphaFoldDB" id="A0A1A6GSU1"/>
<proteinExistence type="predicted"/>
<gene>
    <name evidence="2" type="ORF">A6R68_02728</name>
</gene>
<evidence type="ECO:0000313" key="2">
    <source>
        <dbReference type="EMBL" id="OBS68735.1"/>
    </source>
</evidence>
<accession>A0A1A6GSU1</accession>
<feature type="compositionally biased region" description="Polar residues" evidence="1">
    <location>
        <begin position="56"/>
        <end position="65"/>
    </location>
</feature>
<feature type="compositionally biased region" description="Polar residues" evidence="1">
    <location>
        <begin position="72"/>
        <end position="81"/>
    </location>
</feature>
<protein>
    <submittedName>
        <fullName evidence="2">Uncharacterized protein</fullName>
    </submittedName>
</protein>
<feature type="region of interest" description="Disordered" evidence="1">
    <location>
        <begin position="1"/>
        <end position="20"/>
    </location>
</feature>
<reference evidence="2 3" key="1">
    <citation type="submission" date="2016-06" db="EMBL/GenBank/DDBJ databases">
        <title>The Draft Genome Sequence and Annotation of the Desert Woodrat Neotoma lepida.</title>
        <authorList>
            <person name="Campbell M."/>
            <person name="Oakeson K.F."/>
            <person name="Yandell M."/>
            <person name="Halpert J.R."/>
            <person name="Dearing D."/>
        </authorList>
    </citation>
    <scope>NUCLEOTIDE SEQUENCE [LARGE SCALE GENOMIC DNA]</scope>
    <source>
        <strain evidence="2">417</strain>
        <tissue evidence="2">Liver</tissue>
    </source>
</reference>
<evidence type="ECO:0000313" key="3">
    <source>
        <dbReference type="Proteomes" id="UP000092124"/>
    </source>
</evidence>
<keyword evidence="3" id="KW-1185">Reference proteome</keyword>
<evidence type="ECO:0000256" key="1">
    <source>
        <dbReference type="SAM" id="MobiDB-lite"/>
    </source>
</evidence>
<dbReference type="EMBL" id="LZPO01075874">
    <property type="protein sequence ID" value="OBS68735.1"/>
    <property type="molecule type" value="Genomic_DNA"/>
</dbReference>
<name>A0A1A6GSU1_NEOLE</name>
<dbReference type="Proteomes" id="UP000092124">
    <property type="component" value="Unassembled WGS sequence"/>
</dbReference>
<comment type="caution">
    <text evidence="2">The sequence shown here is derived from an EMBL/GenBank/DDBJ whole genome shotgun (WGS) entry which is preliminary data.</text>
</comment>
<feature type="region of interest" description="Disordered" evidence="1">
    <location>
        <begin position="35"/>
        <end position="90"/>
    </location>
</feature>